<evidence type="ECO:0000256" key="1">
    <source>
        <dbReference type="SAM" id="Phobius"/>
    </source>
</evidence>
<sequence length="72" mass="7999">MNFLADAVTFGTGMDSIWTGLGNAMGKVKDAVYGILPQLMTFLGDAWIILIPFGLFIIIKILNFFRHMVKGF</sequence>
<keyword evidence="1" id="KW-1133">Transmembrane helix</keyword>
<dbReference type="RefSeq" id="WP_004028164.1">
    <property type="nucleotide sequence ID" value="NZ_AGBZ02000001.1"/>
</dbReference>
<comment type="caution">
    <text evidence="2">The sequence shown here is derived from an EMBL/GenBank/DDBJ whole genome shotgun (WGS) entry which is preliminary data.</text>
</comment>
<evidence type="ECO:0000313" key="2">
    <source>
        <dbReference type="EMBL" id="KAI92990.1"/>
    </source>
</evidence>
<accession>A0AAI9T4B5</accession>
<name>A0AAI9T4B5_SPIME</name>
<dbReference type="AlphaFoldDB" id="A0AAI9T4B5"/>
<gene>
    <name evidence="2" type="ORF">SPM_003190</name>
</gene>
<reference evidence="2 3" key="1">
    <citation type="journal article" date="2012" name="J. Proteome Res.">
        <title>Application of Spiroplasma melliferum proteogenomic profiling for the discovery of virulence factors and pathogenicity mechanisms in host-associated spiroplasmas.</title>
        <authorList>
            <person name="Alexeev D."/>
            <person name="Kostrjukova E."/>
            <person name="Aliper A."/>
            <person name="Popenko A."/>
            <person name="Bazaleev N."/>
            <person name="Tyakht A."/>
            <person name="Selezneva O."/>
            <person name="Akopian T."/>
            <person name="Prichodko E."/>
            <person name="Kondratov I."/>
            <person name="Chukin M."/>
            <person name="Demina I."/>
            <person name="Galyamina M."/>
            <person name="Kamashev D."/>
            <person name="Vanyushkina A."/>
            <person name="Ladygina V."/>
            <person name="Levitskii S."/>
            <person name="Lazarev V."/>
            <person name="Govorun V."/>
        </authorList>
    </citation>
    <scope>NUCLEOTIDE SEQUENCE [LARGE SCALE GENOMIC DNA]</scope>
    <source>
        <strain evidence="2 3">KC3</strain>
    </source>
</reference>
<keyword evidence="1" id="KW-0472">Membrane</keyword>
<dbReference type="Proteomes" id="UP000004057">
    <property type="component" value="Unassembled WGS sequence"/>
</dbReference>
<evidence type="ECO:0000313" key="3">
    <source>
        <dbReference type="Proteomes" id="UP000004057"/>
    </source>
</evidence>
<dbReference type="EMBL" id="AGBZ02000001">
    <property type="protein sequence ID" value="KAI92990.1"/>
    <property type="molecule type" value="Genomic_DNA"/>
</dbReference>
<proteinExistence type="predicted"/>
<organism evidence="2 3">
    <name type="scientific">Spiroplasma melliferum KC3</name>
    <dbReference type="NCBI Taxonomy" id="570509"/>
    <lineage>
        <taxon>Bacteria</taxon>
        <taxon>Bacillati</taxon>
        <taxon>Mycoplasmatota</taxon>
        <taxon>Mollicutes</taxon>
        <taxon>Entomoplasmatales</taxon>
        <taxon>Spiroplasmataceae</taxon>
        <taxon>Spiroplasma</taxon>
    </lineage>
</organism>
<keyword evidence="1" id="KW-0812">Transmembrane</keyword>
<evidence type="ECO:0008006" key="4">
    <source>
        <dbReference type="Google" id="ProtNLM"/>
    </source>
</evidence>
<feature type="transmembrane region" description="Helical" evidence="1">
    <location>
        <begin position="46"/>
        <end position="65"/>
    </location>
</feature>
<protein>
    <recommendedName>
        <fullName evidence="4">Spiroplasmavirus-related protein</fullName>
    </recommendedName>
</protein>